<comment type="caution">
    <text evidence="1">The sequence shown here is derived from an EMBL/GenBank/DDBJ whole genome shotgun (WGS) entry which is preliminary data.</text>
</comment>
<gene>
    <name evidence="1" type="ORF">APZ42_019886</name>
</gene>
<sequence>MIANRARVTLKFSHPIDWSQSVFRSPVWAIVRSCSTSSAAAENPLNTDKNSIKSESSVHCIFSIFFLRLHRIVKCLFFSSREFNY</sequence>
<name>A0A164XT86_9CRUS</name>
<accession>A0A164XT86</accession>
<protein>
    <submittedName>
        <fullName evidence="1">Uncharacterized protein</fullName>
    </submittedName>
</protein>
<reference evidence="1 2" key="1">
    <citation type="submission" date="2016-03" db="EMBL/GenBank/DDBJ databases">
        <title>EvidentialGene: Evidence-directed Construction of Genes on Genomes.</title>
        <authorList>
            <person name="Gilbert D.G."/>
            <person name="Choi J.-H."/>
            <person name="Mockaitis K."/>
            <person name="Colbourne J."/>
            <person name="Pfrender M."/>
        </authorList>
    </citation>
    <scope>NUCLEOTIDE SEQUENCE [LARGE SCALE GENOMIC DNA]</scope>
    <source>
        <strain evidence="1 2">Xinb3</strain>
        <tissue evidence="1">Complete organism</tissue>
    </source>
</reference>
<proteinExistence type="predicted"/>
<evidence type="ECO:0000313" key="2">
    <source>
        <dbReference type="Proteomes" id="UP000076858"/>
    </source>
</evidence>
<dbReference type="Proteomes" id="UP000076858">
    <property type="component" value="Unassembled WGS sequence"/>
</dbReference>
<dbReference type="EMBL" id="LRGB01000944">
    <property type="protein sequence ID" value="KZS14547.1"/>
    <property type="molecule type" value="Genomic_DNA"/>
</dbReference>
<organism evidence="1 2">
    <name type="scientific">Daphnia magna</name>
    <dbReference type="NCBI Taxonomy" id="35525"/>
    <lineage>
        <taxon>Eukaryota</taxon>
        <taxon>Metazoa</taxon>
        <taxon>Ecdysozoa</taxon>
        <taxon>Arthropoda</taxon>
        <taxon>Crustacea</taxon>
        <taxon>Branchiopoda</taxon>
        <taxon>Diplostraca</taxon>
        <taxon>Cladocera</taxon>
        <taxon>Anomopoda</taxon>
        <taxon>Daphniidae</taxon>
        <taxon>Daphnia</taxon>
    </lineage>
</organism>
<evidence type="ECO:0000313" key="1">
    <source>
        <dbReference type="EMBL" id="KZS14547.1"/>
    </source>
</evidence>
<dbReference type="OrthoDB" id="278338at2759"/>
<dbReference type="AlphaFoldDB" id="A0A164XT86"/>
<keyword evidence="2" id="KW-1185">Reference proteome</keyword>